<feature type="domain" description="DUF6894" evidence="2">
    <location>
        <begin position="3"/>
        <end position="73"/>
    </location>
</feature>
<feature type="region of interest" description="Disordered" evidence="1">
    <location>
        <begin position="1"/>
        <end position="22"/>
    </location>
</feature>
<dbReference type="EMBL" id="VZZJ01000035">
    <property type="protein sequence ID" value="KAB1069916.1"/>
    <property type="molecule type" value="Genomic_DNA"/>
</dbReference>
<evidence type="ECO:0000313" key="3">
    <source>
        <dbReference type="EMBL" id="KAB1069916.1"/>
    </source>
</evidence>
<accession>A0A6N6MGA7</accession>
<organism evidence="3 4">
    <name type="scientific">Methylobacterium planeticum</name>
    <dbReference type="NCBI Taxonomy" id="2615211"/>
    <lineage>
        <taxon>Bacteria</taxon>
        <taxon>Pseudomonadati</taxon>
        <taxon>Pseudomonadota</taxon>
        <taxon>Alphaproteobacteria</taxon>
        <taxon>Hyphomicrobiales</taxon>
        <taxon>Methylobacteriaceae</taxon>
        <taxon>Methylobacterium</taxon>
    </lineage>
</organism>
<dbReference type="AlphaFoldDB" id="A0A6N6MGA7"/>
<evidence type="ECO:0000313" key="4">
    <source>
        <dbReference type="Proteomes" id="UP000441523"/>
    </source>
</evidence>
<comment type="caution">
    <text evidence="3">The sequence shown here is derived from an EMBL/GenBank/DDBJ whole genome shotgun (WGS) entry which is preliminary data.</text>
</comment>
<protein>
    <recommendedName>
        <fullName evidence="2">DUF6894 domain-containing protein</fullName>
    </recommendedName>
</protein>
<sequence>MPRYFFDIRSAGSPQDRDDEGTECADLAAVRKAAMRVLPDIARDDIPKDGDRQTFTVVARDEDGQAVYTATLTFAGLQLLR</sequence>
<name>A0A6N6MGA7_9HYPH</name>
<proteinExistence type="predicted"/>
<gene>
    <name evidence="3" type="ORF">F6X51_24475</name>
</gene>
<dbReference type="InterPro" id="IPR054189">
    <property type="entry name" value="DUF6894"/>
</dbReference>
<evidence type="ECO:0000256" key="1">
    <source>
        <dbReference type="SAM" id="MobiDB-lite"/>
    </source>
</evidence>
<evidence type="ECO:0000259" key="2">
    <source>
        <dbReference type="Pfam" id="PF21834"/>
    </source>
</evidence>
<dbReference type="Proteomes" id="UP000441523">
    <property type="component" value="Unassembled WGS sequence"/>
</dbReference>
<reference evidence="3 4" key="1">
    <citation type="submission" date="2019-09" db="EMBL/GenBank/DDBJ databases">
        <title>YIM 132548 draft genome.</title>
        <authorList>
            <person name="Jiang L."/>
        </authorList>
    </citation>
    <scope>NUCLEOTIDE SEQUENCE [LARGE SCALE GENOMIC DNA]</scope>
    <source>
        <strain evidence="3 4">YIM 132548</strain>
    </source>
</reference>
<dbReference type="Pfam" id="PF21834">
    <property type="entry name" value="DUF6894"/>
    <property type="match status" value="1"/>
</dbReference>
<keyword evidence="4" id="KW-1185">Reference proteome</keyword>